<dbReference type="GO" id="GO:0003988">
    <property type="term" value="F:acetyl-CoA C-acyltransferase activity"/>
    <property type="evidence" value="ECO:0007669"/>
    <property type="project" value="UniProtKB-ARBA"/>
</dbReference>
<organism evidence="2 3">
    <name type="scientific">Enterovirga aerilata</name>
    <dbReference type="NCBI Taxonomy" id="2730920"/>
    <lineage>
        <taxon>Bacteria</taxon>
        <taxon>Pseudomonadati</taxon>
        <taxon>Pseudomonadota</taxon>
        <taxon>Alphaproteobacteria</taxon>
        <taxon>Hyphomicrobiales</taxon>
        <taxon>Methylobacteriaceae</taxon>
        <taxon>Enterovirga</taxon>
    </lineage>
</organism>
<gene>
    <name evidence="2" type="ORF">HJG44_00445</name>
</gene>
<dbReference type="CDD" id="cd00829">
    <property type="entry name" value="SCP-x_thiolase"/>
    <property type="match status" value="1"/>
</dbReference>
<name>A0A849HTP1_9HYPH</name>
<reference evidence="2 3" key="1">
    <citation type="submission" date="2020-04" db="EMBL/GenBank/DDBJ databases">
        <title>Enterovirga sp. isolate from soil.</title>
        <authorList>
            <person name="Chea S."/>
            <person name="Kim D.-U."/>
        </authorList>
    </citation>
    <scope>NUCLEOTIDE SEQUENCE [LARGE SCALE GENOMIC DNA]</scope>
    <source>
        <strain evidence="2 3">DB1703</strain>
    </source>
</reference>
<evidence type="ECO:0000313" key="3">
    <source>
        <dbReference type="Proteomes" id="UP000564885"/>
    </source>
</evidence>
<dbReference type="SUPFAM" id="SSF53901">
    <property type="entry name" value="Thiolase-like"/>
    <property type="match status" value="2"/>
</dbReference>
<evidence type="ECO:0000259" key="1">
    <source>
        <dbReference type="Pfam" id="PF22691"/>
    </source>
</evidence>
<proteinExistence type="predicted"/>
<dbReference type="RefSeq" id="WP_171216395.1">
    <property type="nucleotide sequence ID" value="NZ_JABEPP010000001.1"/>
</dbReference>
<dbReference type="InterPro" id="IPR002155">
    <property type="entry name" value="Thiolase"/>
</dbReference>
<dbReference type="AlphaFoldDB" id="A0A849HTP1"/>
<dbReference type="Pfam" id="PF22691">
    <property type="entry name" value="Thiolase_C_1"/>
    <property type="match status" value="1"/>
</dbReference>
<dbReference type="Proteomes" id="UP000564885">
    <property type="component" value="Unassembled WGS sequence"/>
</dbReference>
<evidence type="ECO:0000313" key="2">
    <source>
        <dbReference type="EMBL" id="NNM70866.1"/>
    </source>
</evidence>
<accession>A0A849HTP1</accession>
<keyword evidence="3" id="KW-1185">Reference proteome</keyword>
<protein>
    <submittedName>
        <fullName evidence="2">Thiolase family protein</fullName>
    </submittedName>
</protein>
<dbReference type="EMBL" id="JABEPP010000001">
    <property type="protein sequence ID" value="NNM70866.1"/>
    <property type="molecule type" value="Genomic_DNA"/>
</dbReference>
<dbReference type="InterPro" id="IPR055140">
    <property type="entry name" value="Thiolase_C_2"/>
</dbReference>
<dbReference type="Gene3D" id="3.40.47.10">
    <property type="match status" value="1"/>
</dbReference>
<dbReference type="PANTHER" id="PTHR42870:SF1">
    <property type="entry name" value="NON-SPECIFIC LIPID-TRANSFER PROTEIN-LIKE 2"/>
    <property type="match status" value="1"/>
</dbReference>
<dbReference type="PIRSF" id="PIRSF000429">
    <property type="entry name" value="Ac-CoA_Ac_transf"/>
    <property type="match status" value="1"/>
</dbReference>
<dbReference type="InterPro" id="IPR016039">
    <property type="entry name" value="Thiolase-like"/>
</dbReference>
<comment type="caution">
    <text evidence="2">The sequence shown here is derived from an EMBL/GenBank/DDBJ whole genome shotgun (WGS) entry which is preliminary data.</text>
</comment>
<feature type="domain" description="Thiolase C-terminal" evidence="1">
    <location>
        <begin position="262"/>
        <end position="371"/>
    </location>
</feature>
<dbReference type="PANTHER" id="PTHR42870">
    <property type="entry name" value="ACETYL-COA C-ACETYLTRANSFERASE"/>
    <property type="match status" value="1"/>
</dbReference>
<sequence>MDRNPFDGVFIAGAGQTVYEKRSPKKATRLLFEASDAALRSAGLGWHEVDGLALTCFNLPPDNVTTIAEHFGIEARFLFHGVYGGASGIIGMMHAARAIRNGDAEVVLCMAADAYDVASHNETLDRFNGSVQNYMSPHGFGGANGMFALQTRLYMERHGAEREDFGRFCVALRKNAQRNPNALLRSEMTLDDYLNARPIADPLRLYDCVLPCVGGDCVVLVSERVASRLKAPLVAIRSGGELHNYPAGDPYSLTAGWSGFSGRMYERAGLGPEDMDFAQLYDDYPVMCFIQLEGLRIAEPGRAFAFVRDTDITTEGAFPINTGGGQLSAGQAGASGGMIGVYEGVVQLRGEAGERQVDCRRGLVSGYGMIAYGRGLSASAAILERVE</sequence>